<name>A0ACB8RW60_9AGAM</name>
<dbReference type="EMBL" id="MU275893">
    <property type="protein sequence ID" value="KAI0048051.1"/>
    <property type="molecule type" value="Genomic_DNA"/>
</dbReference>
<keyword evidence="2" id="KW-1185">Reference proteome</keyword>
<dbReference type="Proteomes" id="UP000814033">
    <property type="component" value="Unassembled WGS sequence"/>
</dbReference>
<comment type="caution">
    <text evidence="1">The sequence shown here is derived from an EMBL/GenBank/DDBJ whole genome shotgun (WGS) entry which is preliminary data.</text>
</comment>
<organism evidence="1 2">
    <name type="scientific">Auriscalpium vulgare</name>
    <dbReference type="NCBI Taxonomy" id="40419"/>
    <lineage>
        <taxon>Eukaryota</taxon>
        <taxon>Fungi</taxon>
        <taxon>Dikarya</taxon>
        <taxon>Basidiomycota</taxon>
        <taxon>Agaricomycotina</taxon>
        <taxon>Agaricomycetes</taxon>
        <taxon>Russulales</taxon>
        <taxon>Auriscalpiaceae</taxon>
        <taxon>Auriscalpium</taxon>
    </lineage>
</organism>
<evidence type="ECO:0000313" key="2">
    <source>
        <dbReference type="Proteomes" id="UP000814033"/>
    </source>
</evidence>
<reference evidence="1" key="1">
    <citation type="submission" date="2021-02" db="EMBL/GenBank/DDBJ databases">
        <authorList>
            <consortium name="DOE Joint Genome Institute"/>
            <person name="Ahrendt S."/>
            <person name="Looney B.P."/>
            <person name="Miyauchi S."/>
            <person name="Morin E."/>
            <person name="Drula E."/>
            <person name="Courty P.E."/>
            <person name="Chicoki N."/>
            <person name="Fauchery L."/>
            <person name="Kohler A."/>
            <person name="Kuo A."/>
            <person name="Labutti K."/>
            <person name="Pangilinan J."/>
            <person name="Lipzen A."/>
            <person name="Riley R."/>
            <person name="Andreopoulos W."/>
            <person name="He G."/>
            <person name="Johnson J."/>
            <person name="Barry K.W."/>
            <person name="Grigoriev I.V."/>
            <person name="Nagy L."/>
            <person name="Hibbett D."/>
            <person name="Henrissat B."/>
            <person name="Matheny P.B."/>
            <person name="Labbe J."/>
            <person name="Martin F."/>
        </authorList>
    </citation>
    <scope>NUCLEOTIDE SEQUENCE</scope>
    <source>
        <strain evidence="1">FP105234-sp</strain>
    </source>
</reference>
<accession>A0ACB8RW60</accession>
<evidence type="ECO:0000313" key="1">
    <source>
        <dbReference type="EMBL" id="KAI0048051.1"/>
    </source>
</evidence>
<proteinExistence type="predicted"/>
<reference evidence="1" key="2">
    <citation type="journal article" date="2022" name="New Phytol.">
        <title>Evolutionary transition to the ectomycorrhizal habit in the genomes of a hyperdiverse lineage of mushroom-forming fungi.</title>
        <authorList>
            <person name="Looney B."/>
            <person name="Miyauchi S."/>
            <person name="Morin E."/>
            <person name="Drula E."/>
            <person name="Courty P.E."/>
            <person name="Kohler A."/>
            <person name="Kuo A."/>
            <person name="LaButti K."/>
            <person name="Pangilinan J."/>
            <person name="Lipzen A."/>
            <person name="Riley R."/>
            <person name="Andreopoulos W."/>
            <person name="He G."/>
            <person name="Johnson J."/>
            <person name="Nolan M."/>
            <person name="Tritt A."/>
            <person name="Barry K.W."/>
            <person name="Grigoriev I.V."/>
            <person name="Nagy L.G."/>
            <person name="Hibbett D."/>
            <person name="Henrissat B."/>
            <person name="Matheny P.B."/>
            <person name="Labbe J."/>
            <person name="Martin F.M."/>
        </authorList>
    </citation>
    <scope>NUCLEOTIDE SEQUENCE</scope>
    <source>
        <strain evidence="1">FP105234-sp</strain>
    </source>
</reference>
<sequence>MDKPVLLAIPENDVNILVALPALQHKVIVTETYLTPAYFMCLSTVSNPVSVNVELQLTDEGLHTEEAASSGSSLKWAVTTEGFTQVGATPNGEYGYVPLFRLVRRPVSSQKRCREDCGCNWHQPPADNYRNWIDHAVPWRALDNEGTEFVDVVSDDEDDY</sequence>
<gene>
    <name evidence="1" type="ORF">FA95DRAFT_1130762</name>
</gene>
<protein>
    <submittedName>
        <fullName evidence="1">Uncharacterized protein</fullName>
    </submittedName>
</protein>